<dbReference type="Proteomes" id="UP000053789">
    <property type="component" value="Unassembled WGS sequence"/>
</dbReference>
<dbReference type="GeneID" id="27694736"/>
<evidence type="ECO:0000313" key="1">
    <source>
        <dbReference type="EMBL" id="KIW98224.1"/>
    </source>
</evidence>
<dbReference type="VEuPathDB" id="FungiDB:Z519_01808"/>
<protein>
    <submittedName>
        <fullName evidence="1">Uncharacterized protein</fullName>
    </submittedName>
</protein>
<sequence>MTLRELVEVQNLKKRMADDRQGQINRLFRWSQLRRPAVRARILNYWCDLTEPTNAVEPCPGSATPTTVHHASIEISITPAAILALHDTSLARYATESHPGALDLLWVYGIGAYVEQASLTHILRNKPTFWILYTADRVDVRWFSVRFGTLARRFGYRQYLDVALLFEKSYVHISSLQDPTLSKIFKFDG</sequence>
<dbReference type="HOGENOM" id="CLU_1434297_0_0_1"/>
<dbReference type="RefSeq" id="XP_016624893.1">
    <property type="nucleotide sequence ID" value="XM_016759565.1"/>
</dbReference>
<name>A0A0D2IN54_CLAB1</name>
<proteinExistence type="predicted"/>
<dbReference type="OrthoDB" id="4140456at2759"/>
<dbReference type="AlphaFoldDB" id="A0A0D2IN54"/>
<accession>A0A0D2IN54</accession>
<organism evidence="1 2">
    <name type="scientific">Cladophialophora bantiana (strain ATCC 10958 / CBS 173.52 / CDC B-1940 / NIH 8579)</name>
    <name type="common">Xylohypha bantiana</name>
    <dbReference type="NCBI Taxonomy" id="1442370"/>
    <lineage>
        <taxon>Eukaryota</taxon>
        <taxon>Fungi</taxon>
        <taxon>Dikarya</taxon>
        <taxon>Ascomycota</taxon>
        <taxon>Pezizomycotina</taxon>
        <taxon>Eurotiomycetes</taxon>
        <taxon>Chaetothyriomycetidae</taxon>
        <taxon>Chaetothyriales</taxon>
        <taxon>Herpotrichiellaceae</taxon>
        <taxon>Cladophialophora</taxon>
    </lineage>
</organism>
<dbReference type="EMBL" id="KN846981">
    <property type="protein sequence ID" value="KIW98224.1"/>
    <property type="molecule type" value="Genomic_DNA"/>
</dbReference>
<gene>
    <name evidence="1" type="ORF">Z519_01808</name>
</gene>
<reference evidence="1" key="1">
    <citation type="submission" date="2015-01" db="EMBL/GenBank/DDBJ databases">
        <title>The Genome Sequence of Cladophialophora bantiana CBS 173.52.</title>
        <authorList>
            <consortium name="The Broad Institute Genomics Platform"/>
            <person name="Cuomo C."/>
            <person name="de Hoog S."/>
            <person name="Gorbushina A."/>
            <person name="Stielow B."/>
            <person name="Teixiera M."/>
            <person name="Abouelleil A."/>
            <person name="Chapman S.B."/>
            <person name="Priest M."/>
            <person name="Young S.K."/>
            <person name="Wortman J."/>
            <person name="Nusbaum C."/>
            <person name="Birren B."/>
        </authorList>
    </citation>
    <scope>NUCLEOTIDE SEQUENCE [LARGE SCALE GENOMIC DNA]</scope>
    <source>
        <strain evidence="1">CBS 173.52</strain>
    </source>
</reference>
<evidence type="ECO:0000313" key="2">
    <source>
        <dbReference type="Proteomes" id="UP000053789"/>
    </source>
</evidence>
<keyword evidence="2" id="KW-1185">Reference proteome</keyword>